<dbReference type="Gene3D" id="3.30.300.30">
    <property type="match status" value="1"/>
</dbReference>
<keyword evidence="2" id="KW-0597">Phosphoprotein</keyword>
<organism evidence="4 5">
    <name type="scientific">Pseudomonas taiwanensis</name>
    <dbReference type="NCBI Taxonomy" id="470150"/>
    <lineage>
        <taxon>Bacteria</taxon>
        <taxon>Pseudomonadati</taxon>
        <taxon>Pseudomonadota</taxon>
        <taxon>Gammaproteobacteria</taxon>
        <taxon>Pseudomonadales</taxon>
        <taxon>Pseudomonadaceae</taxon>
        <taxon>Pseudomonas</taxon>
    </lineage>
</organism>
<evidence type="ECO:0000313" key="4">
    <source>
        <dbReference type="EMBL" id="MBC3473971.1"/>
    </source>
</evidence>
<dbReference type="InterPro" id="IPR036736">
    <property type="entry name" value="ACP-like_sf"/>
</dbReference>
<dbReference type="RefSeq" id="WP_238346383.1">
    <property type="nucleotide sequence ID" value="NZ_JABWRS010000001.1"/>
</dbReference>
<dbReference type="InterPro" id="IPR020806">
    <property type="entry name" value="PKS_PP-bd"/>
</dbReference>
<dbReference type="SUPFAM" id="SSF47336">
    <property type="entry name" value="ACP-like"/>
    <property type="match status" value="1"/>
</dbReference>
<dbReference type="Gene3D" id="1.10.1200.10">
    <property type="entry name" value="ACP-like"/>
    <property type="match status" value="1"/>
</dbReference>
<dbReference type="PROSITE" id="PS50075">
    <property type="entry name" value="CARRIER"/>
    <property type="match status" value="1"/>
</dbReference>
<feature type="non-terminal residue" evidence="4">
    <location>
        <position position="1"/>
    </location>
</feature>
<comment type="caution">
    <text evidence="4">The sequence shown here is derived from an EMBL/GenBank/DDBJ whole genome shotgun (WGS) entry which is preliminary data.</text>
</comment>
<keyword evidence="1" id="KW-0596">Phosphopantetheine</keyword>
<evidence type="ECO:0000313" key="5">
    <source>
        <dbReference type="Proteomes" id="UP000628086"/>
    </source>
</evidence>
<accession>A0ABR6V0I2</accession>
<evidence type="ECO:0000256" key="1">
    <source>
        <dbReference type="ARBA" id="ARBA00022450"/>
    </source>
</evidence>
<reference evidence="4 5" key="1">
    <citation type="journal article" date="2020" name="Microorganisms">
        <title>Reliable Identification of Environmental Pseudomonas Isolates Using the rpoD Gene.</title>
        <authorList>
            <consortium name="The Broad Institute Genome Sequencing Platform"/>
            <person name="Girard L."/>
            <person name="Lood C."/>
            <person name="Rokni-Zadeh H."/>
            <person name="van Noort V."/>
            <person name="Lavigne R."/>
            <person name="De Mot R."/>
        </authorList>
    </citation>
    <scope>NUCLEOTIDE SEQUENCE [LARGE SCALE GENOMIC DNA]</scope>
    <source>
        <strain evidence="4 5">RW7P2</strain>
    </source>
</reference>
<dbReference type="InterPro" id="IPR006162">
    <property type="entry name" value="Ppantetheine_attach_site"/>
</dbReference>
<dbReference type="InterPro" id="IPR009081">
    <property type="entry name" value="PP-bd_ACP"/>
</dbReference>
<sequence length="168" mass="18905">AHQPDSLQLGEQLKARLRSLLPDYMVPTYLVLLTSLPLSPNGKLDRKALPTPDSSLRQQAYVAPQTPLQEQLAQVWQTLLKLERIGLHDNFFDLGGHSLLATQMLMQIRQQLGLDVPLKVLFQSDSLEQFAEQVKQLQTDVQPVEDELAKSLEALKRLSAQELESLIS</sequence>
<dbReference type="InterPro" id="IPR045851">
    <property type="entry name" value="AMP-bd_C_sf"/>
</dbReference>
<dbReference type="PROSITE" id="PS00012">
    <property type="entry name" value="PHOSPHOPANTETHEINE"/>
    <property type="match status" value="1"/>
</dbReference>
<name>A0ABR6V0I2_9PSED</name>
<dbReference type="Pfam" id="PF00550">
    <property type="entry name" value="PP-binding"/>
    <property type="match status" value="1"/>
</dbReference>
<feature type="domain" description="Carrier" evidence="3">
    <location>
        <begin position="63"/>
        <end position="138"/>
    </location>
</feature>
<dbReference type="PANTHER" id="PTHR45527:SF1">
    <property type="entry name" value="FATTY ACID SYNTHASE"/>
    <property type="match status" value="1"/>
</dbReference>
<keyword evidence="5" id="KW-1185">Reference proteome</keyword>
<evidence type="ECO:0000259" key="3">
    <source>
        <dbReference type="PROSITE" id="PS50075"/>
    </source>
</evidence>
<dbReference type="SMART" id="SM00823">
    <property type="entry name" value="PKS_PP"/>
    <property type="match status" value="1"/>
</dbReference>
<evidence type="ECO:0000256" key="2">
    <source>
        <dbReference type="ARBA" id="ARBA00022553"/>
    </source>
</evidence>
<gene>
    <name evidence="4" type="ORF">HU747_00005</name>
</gene>
<protein>
    <submittedName>
        <fullName evidence="4">Non-ribosomal peptide synthetase</fullName>
    </submittedName>
</protein>
<dbReference type="EMBL" id="JABWRS010000001">
    <property type="protein sequence ID" value="MBC3473971.1"/>
    <property type="molecule type" value="Genomic_DNA"/>
</dbReference>
<proteinExistence type="predicted"/>
<dbReference type="Proteomes" id="UP000628086">
    <property type="component" value="Unassembled WGS sequence"/>
</dbReference>
<dbReference type="SUPFAM" id="SSF56801">
    <property type="entry name" value="Acetyl-CoA synthetase-like"/>
    <property type="match status" value="1"/>
</dbReference>
<dbReference type="PANTHER" id="PTHR45527">
    <property type="entry name" value="NONRIBOSOMAL PEPTIDE SYNTHETASE"/>
    <property type="match status" value="1"/>
</dbReference>